<dbReference type="Gene3D" id="1.10.3470.10">
    <property type="entry name" value="ABC transporter involved in vitamin B12 uptake, BtuC"/>
    <property type="match status" value="1"/>
</dbReference>
<evidence type="ECO:0000256" key="6">
    <source>
        <dbReference type="ARBA" id="ARBA00022989"/>
    </source>
</evidence>
<feature type="transmembrane region" description="Helical" evidence="8">
    <location>
        <begin position="82"/>
        <end position="101"/>
    </location>
</feature>
<feature type="transmembrane region" description="Helical" evidence="8">
    <location>
        <begin position="113"/>
        <end position="133"/>
    </location>
</feature>
<evidence type="ECO:0000256" key="5">
    <source>
        <dbReference type="ARBA" id="ARBA00022692"/>
    </source>
</evidence>
<feature type="transmembrane region" description="Helical" evidence="8">
    <location>
        <begin position="324"/>
        <end position="343"/>
    </location>
</feature>
<dbReference type="PANTHER" id="PTHR30472:SF24">
    <property type="entry name" value="FERRIC ENTEROBACTIN TRANSPORT SYSTEM PERMEASE PROTEIN FEPG"/>
    <property type="match status" value="1"/>
</dbReference>
<dbReference type="Pfam" id="PF01032">
    <property type="entry name" value="FecCD"/>
    <property type="match status" value="1"/>
</dbReference>
<evidence type="ECO:0000256" key="8">
    <source>
        <dbReference type="SAM" id="Phobius"/>
    </source>
</evidence>
<name>A0A066TZQ5_9PSEU</name>
<keyword evidence="4" id="KW-1003">Cell membrane</keyword>
<feature type="transmembrane region" description="Helical" evidence="8">
    <location>
        <begin position="164"/>
        <end position="186"/>
    </location>
</feature>
<feature type="transmembrane region" description="Helical" evidence="8">
    <location>
        <begin position="29"/>
        <end position="49"/>
    </location>
</feature>
<dbReference type="eggNOG" id="COG4779">
    <property type="taxonomic scope" value="Bacteria"/>
</dbReference>
<keyword evidence="3" id="KW-0813">Transport</keyword>
<accession>A0A066TZQ5</accession>
<dbReference type="RefSeq" id="WP_043787602.1">
    <property type="nucleotide sequence ID" value="NZ_JMQI01000073.1"/>
</dbReference>
<dbReference type="CDD" id="cd06550">
    <property type="entry name" value="TM_ABC_iron-siderophores_like"/>
    <property type="match status" value="1"/>
</dbReference>
<comment type="caution">
    <text evidence="9">The sequence shown here is derived from an EMBL/GenBank/DDBJ whole genome shotgun (WGS) entry which is preliminary data.</text>
</comment>
<proteinExistence type="inferred from homology"/>
<evidence type="ECO:0000256" key="7">
    <source>
        <dbReference type="ARBA" id="ARBA00023136"/>
    </source>
</evidence>
<evidence type="ECO:0000313" key="9">
    <source>
        <dbReference type="EMBL" id="KDN17349.1"/>
    </source>
</evidence>
<comment type="similarity">
    <text evidence="2">Belongs to the binding-protein-dependent transport system permease family. FecCD subfamily.</text>
</comment>
<protein>
    <submittedName>
        <fullName evidence="9">Iron ABC transporter permease</fullName>
    </submittedName>
</protein>
<dbReference type="SUPFAM" id="SSF81345">
    <property type="entry name" value="ABC transporter involved in vitamin B12 uptake, BtuC"/>
    <property type="match status" value="1"/>
</dbReference>
<sequence length="352" mass="35744">MSLLQVRRDRVTFRLAKPAVSGRIRLRPVAVSLVLAVLAFALFCVGMTIGDVPLSVSDVLSAVFGGGDSGTGYIVRELRLPRALTGLLAGLAFGASGAVFQTVTRNPLASPDMIGINAGAATAVVAGISFGFGGGLGTTTLGLLGGLLTGLLVYVLAWRRGTTGYRIILVGIGIFAMCTSLTDYLLSRAQITEAQASMGWLVGNLANRGWEHVVPLAGALVVLLPLVLALSRWMRTLQLGDDVAAGLGTPVQPVRLGLLLAGAGLVAFATASAGPVSFVALTAPQIAQRLARQASPPLTASALTGAVVVLGGDLLARTVTASPLPVGIVTGALGAPLLLWLLARANRSGSGG</sequence>
<dbReference type="AlphaFoldDB" id="A0A066TZQ5"/>
<dbReference type="OrthoDB" id="4455417at2"/>
<organism evidence="9 10">
    <name type="scientific">Amycolatopsis rifamycinica</name>
    <dbReference type="NCBI Taxonomy" id="287986"/>
    <lineage>
        <taxon>Bacteria</taxon>
        <taxon>Bacillati</taxon>
        <taxon>Actinomycetota</taxon>
        <taxon>Actinomycetes</taxon>
        <taxon>Pseudonocardiales</taxon>
        <taxon>Pseudonocardiaceae</taxon>
        <taxon>Amycolatopsis</taxon>
    </lineage>
</organism>
<evidence type="ECO:0000256" key="1">
    <source>
        <dbReference type="ARBA" id="ARBA00004651"/>
    </source>
</evidence>
<gene>
    <name evidence="9" type="ORF">DV20_35815</name>
</gene>
<keyword evidence="7 8" id="KW-0472">Membrane</keyword>
<dbReference type="Proteomes" id="UP000027345">
    <property type="component" value="Unassembled WGS sequence"/>
</dbReference>
<comment type="subcellular location">
    <subcellularLocation>
        <location evidence="1">Cell membrane</location>
        <topology evidence="1">Multi-pass membrane protein</topology>
    </subcellularLocation>
</comment>
<dbReference type="STRING" id="287986.DV20_35815"/>
<evidence type="ECO:0000256" key="2">
    <source>
        <dbReference type="ARBA" id="ARBA00007935"/>
    </source>
</evidence>
<evidence type="ECO:0000256" key="3">
    <source>
        <dbReference type="ARBA" id="ARBA00022448"/>
    </source>
</evidence>
<evidence type="ECO:0000256" key="4">
    <source>
        <dbReference type="ARBA" id="ARBA00022475"/>
    </source>
</evidence>
<feature type="transmembrane region" description="Helical" evidence="8">
    <location>
        <begin position="254"/>
        <end position="282"/>
    </location>
</feature>
<dbReference type="EMBL" id="JMQI01000073">
    <property type="protein sequence ID" value="KDN17349.1"/>
    <property type="molecule type" value="Genomic_DNA"/>
</dbReference>
<reference evidence="9 10" key="1">
    <citation type="submission" date="2014-05" db="EMBL/GenBank/DDBJ databases">
        <title>Draft genome sequence of Amycolatopsis rifamycinica DSM 46095.</title>
        <authorList>
            <person name="Lal R."/>
            <person name="Saxena A."/>
            <person name="Kumari R."/>
            <person name="Mukherjee U."/>
            <person name="Singh P."/>
            <person name="Sangwan N."/>
            <person name="Mahato N.K."/>
        </authorList>
    </citation>
    <scope>NUCLEOTIDE SEQUENCE [LARGE SCALE GENOMIC DNA]</scope>
    <source>
        <strain evidence="9 10">DSM 46095</strain>
    </source>
</reference>
<dbReference type="PANTHER" id="PTHR30472">
    <property type="entry name" value="FERRIC ENTEROBACTIN TRANSPORT SYSTEM PERMEASE PROTEIN"/>
    <property type="match status" value="1"/>
</dbReference>
<dbReference type="GO" id="GO:0033214">
    <property type="term" value="P:siderophore-iron import into cell"/>
    <property type="evidence" value="ECO:0007669"/>
    <property type="project" value="TreeGrafter"/>
</dbReference>
<keyword evidence="5 8" id="KW-0812">Transmembrane</keyword>
<dbReference type="InterPro" id="IPR000522">
    <property type="entry name" value="ABC_transptr_permease_BtuC"/>
</dbReference>
<dbReference type="InterPro" id="IPR037294">
    <property type="entry name" value="ABC_BtuC-like"/>
</dbReference>
<keyword evidence="6 8" id="KW-1133">Transmembrane helix</keyword>
<keyword evidence="10" id="KW-1185">Reference proteome</keyword>
<dbReference type="GO" id="GO:0005886">
    <property type="term" value="C:plasma membrane"/>
    <property type="evidence" value="ECO:0007669"/>
    <property type="project" value="UniProtKB-SubCell"/>
</dbReference>
<feature type="transmembrane region" description="Helical" evidence="8">
    <location>
        <begin position="140"/>
        <end position="158"/>
    </location>
</feature>
<dbReference type="GO" id="GO:0022857">
    <property type="term" value="F:transmembrane transporter activity"/>
    <property type="evidence" value="ECO:0007669"/>
    <property type="project" value="InterPro"/>
</dbReference>
<evidence type="ECO:0000313" key="10">
    <source>
        <dbReference type="Proteomes" id="UP000027345"/>
    </source>
</evidence>
<feature type="transmembrane region" description="Helical" evidence="8">
    <location>
        <begin position="213"/>
        <end position="234"/>
    </location>
</feature>